<dbReference type="AlphaFoldDB" id="A0AAD7APZ6"/>
<feature type="transmembrane region" description="Helical" evidence="1">
    <location>
        <begin position="148"/>
        <end position="167"/>
    </location>
</feature>
<dbReference type="EMBL" id="JARIHO010000003">
    <property type="protein sequence ID" value="KAJ7364593.1"/>
    <property type="molecule type" value="Genomic_DNA"/>
</dbReference>
<organism evidence="2 3">
    <name type="scientific">Mycena albidolilacea</name>
    <dbReference type="NCBI Taxonomy" id="1033008"/>
    <lineage>
        <taxon>Eukaryota</taxon>
        <taxon>Fungi</taxon>
        <taxon>Dikarya</taxon>
        <taxon>Basidiomycota</taxon>
        <taxon>Agaricomycotina</taxon>
        <taxon>Agaricomycetes</taxon>
        <taxon>Agaricomycetidae</taxon>
        <taxon>Agaricales</taxon>
        <taxon>Marasmiineae</taxon>
        <taxon>Mycenaceae</taxon>
        <taxon>Mycena</taxon>
    </lineage>
</organism>
<keyword evidence="1" id="KW-1133">Transmembrane helix</keyword>
<gene>
    <name evidence="2" type="ORF">DFH08DRAFT_766352</name>
</gene>
<sequence>MGDPLRDDSWSIGKGVTMTILQNPLRTRVHATGEEPFLAPPHWHLWHEEHHIILKGRIRLTQNGVTHVLGPEDGEAVTPPGVVHSLESFPGEEVIIEETTRPSVETTAQKIIFFRNMFAPGVLQSFLSTMQVFYYGDAYPATPLGIRWFEWLMVVVIGGWVAGLLGYQIPDKRLRLDERRFPPSKKN</sequence>
<dbReference type="InterPro" id="IPR011051">
    <property type="entry name" value="RmlC_Cupin_sf"/>
</dbReference>
<proteinExistence type="predicted"/>
<keyword evidence="1" id="KW-0472">Membrane</keyword>
<dbReference type="Proteomes" id="UP001218218">
    <property type="component" value="Unassembled WGS sequence"/>
</dbReference>
<keyword evidence="3" id="KW-1185">Reference proteome</keyword>
<dbReference type="Gene3D" id="2.60.120.10">
    <property type="entry name" value="Jelly Rolls"/>
    <property type="match status" value="1"/>
</dbReference>
<evidence type="ECO:0000313" key="3">
    <source>
        <dbReference type="Proteomes" id="UP001218218"/>
    </source>
</evidence>
<accession>A0AAD7APZ6</accession>
<dbReference type="SUPFAM" id="SSF51182">
    <property type="entry name" value="RmlC-like cupins"/>
    <property type="match status" value="1"/>
</dbReference>
<protein>
    <submittedName>
        <fullName evidence="2">Uncharacterized protein</fullName>
    </submittedName>
</protein>
<evidence type="ECO:0000313" key="2">
    <source>
        <dbReference type="EMBL" id="KAJ7364593.1"/>
    </source>
</evidence>
<feature type="transmembrane region" description="Helical" evidence="1">
    <location>
        <begin position="117"/>
        <end position="136"/>
    </location>
</feature>
<dbReference type="InterPro" id="IPR014710">
    <property type="entry name" value="RmlC-like_jellyroll"/>
</dbReference>
<keyword evidence="1" id="KW-0812">Transmembrane</keyword>
<comment type="caution">
    <text evidence="2">The sequence shown here is derived from an EMBL/GenBank/DDBJ whole genome shotgun (WGS) entry which is preliminary data.</text>
</comment>
<name>A0AAD7APZ6_9AGAR</name>
<reference evidence="2" key="1">
    <citation type="submission" date="2023-03" db="EMBL/GenBank/DDBJ databases">
        <title>Massive genome expansion in bonnet fungi (Mycena s.s.) driven by repeated elements and novel gene families across ecological guilds.</title>
        <authorList>
            <consortium name="Lawrence Berkeley National Laboratory"/>
            <person name="Harder C.B."/>
            <person name="Miyauchi S."/>
            <person name="Viragh M."/>
            <person name="Kuo A."/>
            <person name="Thoen E."/>
            <person name="Andreopoulos B."/>
            <person name="Lu D."/>
            <person name="Skrede I."/>
            <person name="Drula E."/>
            <person name="Henrissat B."/>
            <person name="Morin E."/>
            <person name="Kohler A."/>
            <person name="Barry K."/>
            <person name="LaButti K."/>
            <person name="Morin E."/>
            <person name="Salamov A."/>
            <person name="Lipzen A."/>
            <person name="Mereny Z."/>
            <person name="Hegedus B."/>
            <person name="Baldrian P."/>
            <person name="Stursova M."/>
            <person name="Weitz H."/>
            <person name="Taylor A."/>
            <person name="Grigoriev I.V."/>
            <person name="Nagy L.G."/>
            <person name="Martin F."/>
            <person name="Kauserud H."/>
        </authorList>
    </citation>
    <scope>NUCLEOTIDE SEQUENCE</scope>
    <source>
        <strain evidence="2">CBHHK002</strain>
    </source>
</reference>
<evidence type="ECO:0000256" key="1">
    <source>
        <dbReference type="SAM" id="Phobius"/>
    </source>
</evidence>